<keyword evidence="5 9" id="KW-0418">Kinase</keyword>
<dbReference type="Gene3D" id="3.30.200.20">
    <property type="entry name" value="Phosphorylase Kinase, domain 1"/>
    <property type="match status" value="1"/>
</dbReference>
<dbReference type="PANTHER" id="PTHR24347">
    <property type="entry name" value="SERINE/THREONINE-PROTEIN KINASE"/>
    <property type="match status" value="1"/>
</dbReference>
<evidence type="ECO:0000256" key="3">
    <source>
        <dbReference type="ARBA" id="ARBA00022679"/>
    </source>
</evidence>
<dbReference type="InterPro" id="IPR000719">
    <property type="entry name" value="Prot_kinase_dom"/>
</dbReference>
<dbReference type="SUPFAM" id="SSF56112">
    <property type="entry name" value="Protein kinase-like (PK-like)"/>
    <property type="match status" value="1"/>
</dbReference>
<comment type="caution">
    <text evidence="9">The sequence shown here is derived from an EMBL/GenBank/DDBJ whole genome shotgun (WGS) entry which is preliminary data.</text>
</comment>
<dbReference type="FunFam" id="3.30.200.20:FF:000315">
    <property type="entry name" value="Calcium-dependent protein kinase 3"/>
    <property type="match status" value="1"/>
</dbReference>
<evidence type="ECO:0000256" key="6">
    <source>
        <dbReference type="ARBA" id="ARBA00022840"/>
    </source>
</evidence>
<dbReference type="AlphaFoldDB" id="A0A2P6NEF1"/>
<dbReference type="PROSITE" id="PS00108">
    <property type="entry name" value="PROTEIN_KINASE_ST"/>
    <property type="match status" value="1"/>
</dbReference>
<keyword evidence="4 7" id="KW-0547">Nucleotide-binding</keyword>
<evidence type="ECO:0000256" key="2">
    <source>
        <dbReference type="ARBA" id="ARBA00022527"/>
    </source>
</evidence>
<dbReference type="PROSITE" id="PS00107">
    <property type="entry name" value="PROTEIN_KINASE_ATP"/>
    <property type="match status" value="1"/>
</dbReference>
<dbReference type="Pfam" id="PF00069">
    <property type="entry name" value="Pkinase"/>
    <property type="match status" value="1"/>
</dbReference>
<evidence type="ECO:0000313" key="10">
    <source>
        <dbReference type="Proteomes" id="UP000241769"/>
    </source>
</evidence>
<evidence type="ECO:0000313" key="9">
    <source>
        <dbReference type="EMBL" id="PRP82336.1"/>
    </source>
</evidence>
<dbReference type="InParanoid" id="A0A2P6NEF1"/>
<feature type="domain" description="Protein kinase" evidence="8">
    <location>
        <begin position="432"/>
        <end position="686"/>
    </location>
</feature>
<dbReference type="GO" id="GO:0005524">
    <property type="term" value="F:ATP binding"/>
    <property type="evidence" value="ECO:0007669"/>
    <property type="project" value="UniProtKB-UniRule"/>
</dbReference>
<dbReference type="EMBL" id="MDYQ01000105">
    <property type="protein sequence ID" value="PRP82336.1"/>
    <property type="molecule type" value="Genomic_DNA"/>
</dbReference>
<keyword evidence="6 7" id="KW-0067">ATP-binding</keyword>
<evidence type="ECO:0000256" key="1">
    <source>
        <dbReference type="ARBA" id="ARBA00005354"/>
    </source>
</evidence>
<proteinExistence type="inferred from homology"/>
<dbReference type="SMART" id="SM00220">
    <property type="entry name" value="S_TKc"/>
    <property type="match status" value="1"/>
</dbReference>
<reference evidence="9 10" key="1">
    <citation type="journal article" date="2018" name="Genome Biol. Evol.">
        <title>Multiple Roots of Fruiting Body Formation in Amoebozoa.</title>
        <authorList>
            <person name="Hillmann F."/>
            <person name="Forbes G."/>
            <person name="Novohradska S."/>
            <person name="Ferling I."/>
            <person name="Riege K."/>
            <person name="Groth M."/>
            <person name="Westermann M."/>
            <person name="Marz M."/>
            <person name="Spaller T."/>
            <person name="Winckler T."/>
            <person name="Schaap P."/>
            <person name="Glockner G."/>
        </authorList>
    </citation>
    <scope>NUCLEOTIDE SEQUENCE [LARGE SCALE GENOMIC DNA]</scope>
    <source>
        <strain evidence="9 10">Jena</strain>
    </source>
</reference>
<comment type="similarity">
    <text evidence="1">Belongs to the protein kinase superfamily. CAMK Ser/Thr protein kinase family. CaMK subfamily.</text>
</comment>
<dbReference type="PROSITE" id="PS50011">
    <property type="entry name" value="PROTEIN_KINASE_DOM"/>
    <property type="match status" value="1"/>
</dbReference>
<accession>A0A2P6NEF1</accession>
<dbReference type="InterPro" id="IPR017441">
    <property type="entry name" value="Protein_kinase_ATP_BS"/>
</dbReference>
<keyword evidence="2" id="KW-0723">Serine/threonine-protein kinase</keyword>
<evidence type="ECO:0000256" key="7">
    <source>
        <dbReference type="PROSITE-ProRule" id="PRU10141"/>
    </source>
</evidence>
<keyword evidence="3" id="KW-0808">Transferase</keyword>
<dbReference type="InterPro" id="IPR011009">
    <property type="entry name" value="Kinase-like_dom_sf"/>
</dbReference>
<dbReference type="STRING" id="1890364.A0A2P6NEF1"/>
<dbReference type="Gene3D" id="1.10.510.10">
    <property type="entry name" value="Transferase(Phosphotransferase) domain 1"/>
    <property type="match status" value="1"/>
</dbReference>
<dbReference type="InterPro" id="IPR008271">
    <property type="entry name" value="Ser/Thr_kinase_AS"/>
</dbReference>
<dbReference type="FunFam" id="1.10.510.10:FF:000026">
    <property type="entry name" value="Calcium/calmodulin-dependent protein kinase type 1"/>
    <property type="match status" value="1"/>
</dbReference>
<feature type="binding site" evidence="7">
    <location>
        <position position="461"/>
    </location>
    <ligand>
        <name>ATP</name>
        <dbReference type="ChEBI" id="CHEBI:30616"/>
    </ligand>
</feature>
<keyword evidence="10" id="KW-1185">Reference proteome</keyword>
<dbReference type="CDD" id="cd05117">
    <property type="entry name" value="STKc_CAMK"/>
    <property type="match status" value="1"/>
</dbReference>
<dbReference type="OrthoDB" id="1738954at2759"/>
<protein>
    <submittedName>
        <fullName evidence="9">Calcium/calmodulin-dependent protein kinase-like protein</fullName>
    </submittedName>
</protein>
<evidence type="ECO:0000259" key="8">
    <source>
        <dbReference type="PROSITE" id="PS50011"/>
    </source>
</evidence>
<organism evidence="9 10">
    <name type="scientific">Planoprotostelium fungivorum</name>
    <dbReference type="NCBI Taxonomy" id="1890364"/>
    <lineage>
        <taxon>Eukaryota</taxon>
        <taxon>Amoebozoa</taxon>
        <taxon>Evosea</taxon>
        <taxon>Variosea</taxon>
        <taxon>Cavosteliida</taxon>
        <taxon>Cavosteliaceae</taxon>
        <taxon>Planoprotostelium</taxon>
    </lineage>
</organism>
<evidence type="ECO:0000256" key="4">
    <source>
        <dbReference type="ARBA" id="ARBA00022741"/>
    </source>
</evidence>
<sequence>MQRLRRLQTLTLSHTTIKVSPLRLHTRSISHLKADHLNLFRNGTAKVTSKVYLPRGKEVVSFIAPKFAEYGSLWVDTKNGAATINSINTGRTSYTEDTTCLHLTQLLKANISSVLAVQLGNETIIGRIDSVLQEGDDLSKGLLVIQTEKALHSVPLSRVTGIQMPRHIYPDLRLDELNIDEDQILVTILDRTVTTDTLDINYTVNPNISSDIRSDAVLEGDDDIDASIHFVSQGMYWIPEYQLALSDNERGRLTLSALVMNDMHDIYVEQVKLFRVSFKRGQTSPLVSTVNAKDLLSKLTSYAVTSPTGDVNFLAGTHEFSGTFRKGSRFNVIMRDVQLSTQILYRFDSATSTARKFVRCRNDTTSAWPRGFITLDGHRQSVRAEVPLTLPGSSFEVQVPQLIEERVPLVSISPDGRRIIMAQLPTEISLRYDIGEILGSGTFSIVKKITDKKTKVNYAMKIIDKSLISGTTAQANEVDILKRIHHQNVVTLQEVYENKSHMYLIMELVVGGELFDEIVTRGAFSEADAAQLLYQVIDAVAYLHSQGVVHRDLKPENLLFDSVTNSIVKIADFGLSKIVGQEAILKTACGTPGYVAPEVLRCEGYGQEVDMWACGVILYILLCGFPPFYDENITTLYQQILTADYEFPEEYWVGISDSAKDLVCKLLMLDPGKRFTAKQALKHPWLVNHDAEPKQNMQSVFDELKKYNSRRRFKVAISTVLATNKMSKSFNK</sequence>
<gene>
    <name evidence="9" type="ORF">PROFUN_10240</name>
</gene>
<dbReference type="Proteomes" id="UP000241769">
    <property type="component" value="Unassembled WGS sequence"/>
</dbReference>
<dbReference type="GO" id="GO:0004674">
    <property type="term" value="F:protein serine/threonine kinase activity"/>
    <property type="evidence" value="ECO:0007669"/>
    <property type="project" value="UniProtKB-KW"/>
</dbReference>
<evidence type="ECO:0000256" key="5">
    <source>
        <dbReference type="ARBA" id="ARBA00022777"/>
    </source>
</evidence>
<name>A0A2P6NEF1_9EUKA</name>